<sequence>MKPIKSIYTTRIAPKDVLMQKKRKDRGDADGSSSSMMATSDNDLPQYPIKAPTIGPLSKDAFYIPNFDPAIHLAFESPSRRYSFTELGLPRPQNAPNVCFTEPFQLFSEEGVRMMRRELFRKEFLDKYMRSWSRAPCYISGHANHENEATFIKQAWHHPATQAAINEAFGAALKPLPREQDLGYVNVQLGNEGLPGVYKYTEEPSKPLSPSEAAANIAKSEYDHIPVDAWHKDMVPVVCVLMLSDTSTMEGGETAIKKADGSIIKARGAKIGGAVLMQGGRTEHAALRATNCPERVSMVTSYCFADPDADDSCTTLRSVDPVNDDKPTLWNVYLEYKLKRLRDRIDTALEKLDKGKQQGEMPTRAEIEPWIKEQVTFLKMTSFELFERVPNYLLQEVPEDVLRNYLSDV</sequence>
<proteinExistence type="predicted"/>
<dbReference type="RefSeq" id="XP_056044301.1">
    <property type="nucleotide sequence ID" value="XM_056187188.1"/>
</dbReference>
<dbReference type="GeneID" id="80882354"/>
<comment type="caution">
    <text evidence="2">The sequence shown here is derived from an EMBL/GenBank/DDBJ whole genome shotgun (WGS) entry which is preliminary data.</text>
</comment>
<dbReference type="Proteomes" id="UP001217417">
    <property type="component" value="Unassembled WGS sequence"/>
</dbReference>
<gene>
    <name evidence="2" type="ORF">POJ06DRAFT_249662</name>
</gene>
<name>A0AAD7QTS8_9ASCO</name>
<dbReference type="PANTHER" id="PTHR41677:SF1">
    <property type="entry name" value="FE2OG DIOXYGENASE DOMAIN-CONTAINING PROTEIN"/>
    <property type="match status" value="1"/>
</dbReference>
<reference evidence="2" key="1">
    <citation type="submission" date="2023-03" db="EMBL/GenBank/DDBJ databases">
        <title>Near-Complete genome sequence of Lipomyces tetrasporous NRRL Y-64009, an oleaginous yeast capable of growing on lignocellulosic hydrolysates.</title>
        <authorList>
            <consortium name="Lawrence Berkeley National Laboratory"/>
            <person name="Jagtap S.S."/>
            <person name="Liu J.-J."/>
            <person name="Walukiewicz H.E."/>
            <person name="Pangilinan J."/>
            <person name="Lipzen A."/>
            <person name="Ahrendt S."/>
            <person name="Koriabine M."/>
            <person name="Cobaugh K."/>
            <person name="Salamov A."/>
            <person name="Yoshinaga Y."/>
            <person name="Ng V."/>
            <person name="Daum C."/>
            <person name="Grigoriev I.V."/>
            <person name="Slininger P.J."/>
            <person name="Dien B.S."/>
            <person name="Jin Y.-S."/>
            <person name="Rao C.V."/>
        </authorList>
    </citation>
    <scope>NUCLEOTIDE SEQUENCE</scope>
    <source>
        <strain evidence="2">NRRL Y-64009</strain>
    </source>
</reference>
<feature type="compositionally biased region" description="Polar residues" evidence="1">
    <location>
        <begin position="31"/>
        <end position="42"/>
    </location>
</feature>
<dbReference type="PANTHER" id="PTHR41677">
    <property type="entry name" value="YALI0B19030P"/>
    <property type="match status" value="1"/>
</dbReference>
<dbReference type="EMBL" id="JARPMG010000004">
    <property type="protein sequence ID" value="KAJ8100851.1"/>
    <property type="molecule type" value="Genomic_DNA"/>
</dbReference>
<protein>
    <recommendedName>
        <fullName evidence="4">Fe2OG dioxygenase domain-containing protein</fullName>
    </recommendedName>
</protein>
<keyword evidence="3" id="KW-1185">Reference proteome</keyword>
<accession>A0AAD7QTS8</accession>
<feature type="region of interest" description="Disordered" evidence="1">
    <location>
        <begin position="15"/>
        <end position="42"/>
    </location>
</feature>
<evidence type="ECO:0000313" key="2">
    <source>
        <dbReference type="EMBL" id="KAJ8100851.1"/>
    </source>
</evidence>
<evidence type="ECO:0000313" key="3">
    <source>
        <dbReference type="Proteomes" id="UP001217417"/>
    </source>
</evidence>
<organism evidence="2 3">
    <name type="scientific">Lipomyces tetrasporus</name>
    <dbReference type="NCBI Taxonomy" id="54092"/>
    <lineage>
        <taxon>Eukaryota</taxon>
        <taxon>Fungi</taxon>
        <taxon>Dikarya</taxon>
        <taxon>Ascomycota</taxon>
        <taxon>Saccharomycotina</taxon>
        <taxon>Lipomycetes</taxon>
        <taxon>Lipomycetales</taxon>
        <taxon>Lipomycetaceae</taxon>
        <taxon>Lipomyces</taxon>
    </lineage>
</organism>
<evidence type="ECO:0008006" key="4">
    <source>
        <dbReference type="Google" id="ProtNLM"/>
    </source>
</evidence>
<evidence type="ECO:0000256" key="1">
    <source>
        <dbReference type="SAM" id="MobiDB-lite"/>
    </source>
</evidence>
<dbReference type="AlphaFoldDB" id="A0AAD7QTS8"/>